<dbReference type="Proteomes" id="UP000075714">
    <property type="component" value="Unassembled WGS sequence"/>
</dbReference>
<protein>
    <recommendedName>
        <fullName evidence="2">Protein kinase domain-containing protein</fullName>
    </recommendedName>
</protein>
<dbReference type="PANTHER" id="PTHR44329">
    <property type="entry name" value="SERINE/THREONINE-PROTEIN KINASE TNNI3K-RELATED"/>
    <property type="match status" value="1"/>
</dbReference>
<dbReference type="AlphaFoldDB" id="A0A150H0B0"/>
<dbReference type="GO" id="GO:0005524">
    <property type="term" value="F:ATP binding"/>
    <property type="evidence" value="ECO:0007669"/>
    <property type="project" value="InterPro"/>
</dbReference>
<name>A0A150H0B0_GONPE</name>
<dbReference type="InterPro" id="IPR011009">
    <property type="entry name" value="Kinase-like_dom_sf"/>
</dbReference>
<evidence type="ECO:0000259" key="2">
    <source>
        <dbReference type="Pfam" id="PF00069"/>
    </source>
</evidence>
<dbReference type="EMBL" id="LSYV01000003">
    <property type="protein sequence ID" value="KXZ55607.1"/>
    <property type="molecule type" value="Genomic_DNA"/>
</dbReference>
<keyword evidence="4" id="KW-1185">Reference proteome</keyword>
<accession>A0A150H0B0</accession>
<feature type="compositionally biased region" description="Polar residues" evidence="1">
    <location>
        <begin position="214"/>
        <end position="225"/>
    </location>
</feature>
<dbReference type="GO" id="GO:0004674">
    <property type="term" value="F:protein serine/threonine kinase activity"/>
    <property type="evidence" value="ECO:0007669"/>
    <property type="project" value="TreeGrafter"/>
</dbReference>
<proteinExistence type="predicted"/>
<evidence type="ECO:0000313" key="4">
    <source>
        <dbReference type="Proteomes" id="UP000075714"/>
    </source>
</evidence>
<feature type="region of interest" description="Disordered" evidence="1">
    <location>
        <begin position="1"/>
        <end position="30"/>
    </location>
</feature>
<dbReference type="Pfam" id="PF00069">
    <property type="entry name" value="Pkinase"/>
    <property type="match status" value="1"/>
</dbReference>
<gene>
    <name evidence="3" type="ORF">GPECTOR_2g1157</name>
</gene>
<dbReference type="InterPro" id="IPR000719">
    <property type="entry name" value="Prot_kinase_dom"/>
</dbReference>
<dbReference type="SUPFAM" id="SSF56112">
    <property type="entry name" value="Protein kinase-like (PK-like)"/>
    <property type="match status" value="2"/>
</dbReference>
<evidence type="ECO:0000256" key="1">
    <source>
        <dbReference type="SAM" id="MobiDB-lite"/>
    </source>
</evidence>
<feature type="region of interest" description="Disordered" evidence="1">
    <location>
        <begin position="85"/>
        <end position="129"/>
    </location>
</feature>
<dbReference type="STRING" id="33097.A0A150H0B0"/>
<dbReference type="OrthoDB" id="2413561at2759"/>
<feature type="domain" description="Protein kinase" evidence="2">
    <location>
        <begin position="392"/>
        <end position="436"/>
    </location>
</feature>
<organism evidence="3 4">
    <name type="scientific">Gonium pectorale</name>
    <name type="common">Green alga</name>
    <dbReference type="NCBI Taxonomy" id="33097"/>
    <lineage>
        <taxon>Eukaryota</taxon>
        <taxon>Viridiplantae</taxon>
        <taxon>Chlorophyta</taxon>
        <taxon>core chlorophytes</taxon>
        <taxon>Chlorophyceae</taxon>
        <taxon>CS clade</taxon>
        <taxon>Chlamydomonadales</taxon>
        <taxon>Volvocaceae</taxon>
        <taxon>Gonium</taxon>
    </lineage>
</organism>
<dbReference type="PANTHER" id="PTHR44329:SF289">
    <property type="entry name" value="SERINE_THREONINE-PROTEIN KINASE VIK"/>
    <property type="match status" value="1"/>
</dbReference>
<dbReference type="InterPro" id="IPR051681">
    <property type="entry name" value="Ser/Thr_Kinases-Pseudokinases"/>
</dbReference>
<comment type="caution">
    <text evidence="3">The sequence shown here is derived from an EMBL/GenBank/DDBJ whole genome shotgun (WGS) entry which is preliminary data.</text>
</comment>
<feature type="region of interest" description="Disordered" evidence="1">
    <location>
        <begin position="173"/>
        <end position="300"/>
    </location>
</feature>
<feature type="region of interest" description="Disordered" evidence="1">
    <location>
        <begin position="322"/>
        <end position="359"/>
    </location>
</feature>
<evidence type="ECO:0000313" key="3">
    <source>
        <dbReference type="EMBL" id="KXZ55607.1"/>
    </source>
</evidence>
<dbReference type="Gene3D" id="1.10.510.10">
    <property type="entry name" value="Transferase(Phosphotransferase) domain 1"/>
    <property type="match status" value="1"/>
</dbReference>
<sequence length="486" mass="49725">MFDQVREAAHQASEQHTGSGGKGRSSRPTAGLKAAAAAAAAAARGTGNYSDCQALVWLAEVADAMTYVHSRQPVLIHRDLKAIDSTGAKMPPPQVLRAPGQPRMEPHAASPQQGQQAQKHDDAKAGRAAAIRGAASAKALFCGGAAGSGGSGSPGRLLAPADAPALGLKGWPWQTLGQPHGQGQAQWSAGSAASSPAMVSPAQQAGAQAGAGTNCGTPGTSTAPTQGHVPSAPARALQSAISMPQLALHGILPSPPPPQQRQAMTQAGSAAPGGGGGPLANGEPMPQHPGAPDHRCASAGGLLPASPMKFGTLLSAKAVAGGGAADANGHSPAITGARRDAPDAVPAGAPPPPRMSETGHAQVRIEQLNGLLRLGKGHRDYLPDMYQMTFNLTGQCGSVCYMAPEVARLLPYNQKADVYSYGCIMYEVLTRQLLSDGLVDGDADGAMEYLGRVAWSGWRPDLPASMPKELRLLVSLCWHRVRLRCA</sequence>
<reference evidence="4" key="1">
    <citation type="journal article" date="2016" name="Nat. Commun.">
        <title>The Gonium pectorale genome demonstrates co-option of cell cycle regulation during the evolution of multicellularity.</title>
        <authorList>
            <person name="Hanschen E.R."/>
            <person name="Marriage T.N."/>
            <person name="Ferris P.J."/>
            <person name="Hamaji T."/>
            <person name="Toyoda A."/>
            <person name="Fujiyama A."/>
            <person name="Neme R."/>
            <person name="Noguchi H."/>
            <person name="Minakuchi Y."/>
            <person name="Suzuki M."/>
            <person name="Kawai-Toyooka H."/>
            <person name="Smith D.R."/>
            <person name="Sparks H."/>
            <person name="Anderson J."/>
            <person name="Bakaric R."/>
            <person name="Luria V."/>
            <person name="Karger A."/>
            <person name="Kirschner M.W."/>
            <person name="Durand P.M."/>
            <person name="Michod R.E."/>
            <person name="Nozaki H."/>
            <person name="Olson B.J."/>
        </authorList>
    </citation>
    <scope>NUCLEOTIDE SEQUENCE [LARGE SCALE GENOMIC DNA]</scope>
    <source>
        <strain evidence="4">NIES-2863</strain>
    </source>
</reference>
<feature type="compositionally biased region" description="Low complexity" evidence="1">
    <location>
        <begin position="181"/>
        <end position="212"/>
    </location>
</feature>